<organism evidence="3 4">
    <name type="scientific">Synchytrium endobioticum</name>
    <dbReference type="NCBI Taxonomy" id="286115"/>
    <lineage>
        <taxon>Eukaryota</taxon>
        <taxon>Fungi</taxon>
        <taxon>Fungi incertae sedis</taxon>
        <taxon>Chytridiomycota</taxon>
        <taxon>Chytridiomycota incertae sedis</taxon>
        <taxon>Chytridiomycetes</taxon>
        <taxon>Synchytriales</taxon>
        <taxon>Synchytriaceae</taxon>
        <taxon>Synchytrium</taxon>
    </lineage>
</organism>
<dbReference type="EMBL" id="QEAM01000311">
    <property type="protein sequence ID" value="TPX41615.1"/>
    <property type="molecule type" value="Genomic_DNA"/>
</dbReference>
<feature type="region of interest" description="Disordered" evidence="1">
    <location>
        <begin position="732"/>
        <end position="796"/>
    </location>
</feature>
<name>A0A507CR31_9FUNG</name>
<dbReference type="AlphaFoldDB" id="A0A507CR31"/>
<reference evidence="3 4" key="1">
    <citation type="journal article" date="2019" name="Sci. Rep.">
        <title>Comparative genomics of chytrid fungi reveal insights into the obligate biotrophic and pathogenic lifestyle of Synchytrium endobioticum.</title>
        <authorList>
            <person name="van de Vossenberg B.T.L.H."/>
            <person name="Warris S."/>
            <person name="Nguyen H.D.T."/>
            <person name="van Gent-Pelzer M.P.E."/>
            <person name="Joly D.L."/>
            <person name="van de Geest H.C."/>
            <person name="Bonants P.J.M."/>
            <person name="Smith D.S."/>
            <person name="Levesque C.A."/>
            <person name="van der Lee T.A.J."/>
        </authorList>
    </citation>
    <scope>NUCLEOTIDE SEQUENCE [LARGE SCALE GENOMIC DNA]</scope>
    <source>
        <strain evidence="3 4">LEV6574</strain>
    </source>
</reference>
<proteinExistence type="predicted"/>
<dbReference type="InterPro" id="IPR029044">
    <property type="entry name" value="Nucleotide-diphossugar_trans"/>
</dbReference>
<comment type="caution">
    <text evidence="3">The sequence shown here is derived from an EMBL/GenBank/DDBJ whole genome shotgun (WGS) entry which is preliminary data.</text>
</comment>
<protein>
    <submittedName>
        <fullName evidence="3">Uncharacterized protein</fullName>
    </submittedName>
</protein>
<dbReference type="Proteomes" id="UP000320475">
    <property type="component" value="Unassembled WGS sequence"/>
</dbReference>
<feature type="compositionally biased region" description="Low complexity" evidence="1">
    <location>
        <begin position="593"/>
        <end position="638"/>
    </location>
</feature>
<feature type="compositionally biased region" description="Pro residues" evidence="1">
    <location>
        <begin position="1"/>
        <end position="11"/>
    </location>
</feature>
<feature type="transmembrane region" description="Helical" evidence="2">
    <location>
        <begin position="43"/>
        <end position="63"/>
    </location>
</feature>
<keyword evidence="2" id="KW-0812">Transmembrane</keyword>
<feature type="region of interest" description="Disordered" evidence="1">
    <location>
        <begin position="505"/>
        <end position="576"/>
    </location>
</feature>
<dbReference type="SUPFAM" id="SSF53448">
    <property type="entry name" value="Nucleotide-diphospho-sugar transferases"/>
    <property type="match status" value="1"/>
</dbReference>
<feature type="region of interest" description="Disordered" evidence="1">
    <location>
        <begin position="1"/>
        <end position="20"/>
    </location>
</feature>
<evidence type="ECO:0000256" key="1">
    <source>
        <dbReference type="SAM" id="MobiDB-lite"/>
    </source>
</evidence>
<feature type="transmembrane region" description="Helical" evidence="2">
    <location>
        <begin position="347"/>
        <end position="363"/>
    </location>
</feature>
<dbReference type="OrthoDB" id="414863at2759"/>
<feature type="region of interest" description="Disordered" evidence="1">
    <location>
        <begin position="592"/>
        <end position="644"/>
    </location>
</feature>
<evidence type="ECO:0000313" key="4">
    <source>
        <dbReference type="Proteomes" id="UP000320475"/>
    </source>
</evidence>
<keyword evidence="2" id="KW-0472">Membrane</keyword>
<evidence type="ECO:0000313" key="3">
    <source>
        <dbReference type="EMBL" id="TPX41615.1"/>
    </source>
</evidence>
<feature type="compositionally biased region" description="Low complexity" evidence="1">
    <location>
        <begin position="505"/>
        <end position="542"/>
    </location>
</feature>
<keyword evidence="2" id="KW-1133">Transmembrane helix</keyword>
<gene>
    <name evidence="3" type="ORF">SeLEV6574_g06003</name>
</gene>
<evidence type="ECO:0000256" key="2">
    <source>
        <dbReference type="SAM" id="Phobius"/>
    </source>
</evidence>
<dbReference type="CDD" id="cd00761">
    <property type="entry name" value="Glyco_tranf_GTA_type"/>
    <property type="match status" value="1"/>
</dbReference>
<feature type="compositionally biased region" description="Low complexity" evidence="1">
    <location>
        <begin position="550"/>
        <end position="571"/>
    </location>
</feature>
<dbReference type="VEuPathDB" id="FungiDB:SeMB42_g01894"/>
<sequence>MARGRPPPPPPSKRKLPAPATQKLASNNVRIRQVVTKFCSMAMHPRSMCIGLVIFMILLWSYWRLLFPYSRHLVAQARIRNSIKIIHPDTRVVLSLTSFPNRLETIGDTIKSLMEQSRPADAVYLTVPNEVKRLDGIPHQTIPPIVEELKQKYGKSLVVQRTEDYGPATKLLGALLAERDPDTIVITVDDDVSYHPDTVLGLVEIMHKFPGFAPTYKCEVFPWWWFTAIAQVPEGACKGFVNAYKAAAYRVGYFANGAVFNHSRAPAGCRIHDDVWISGNLYEVGIRPFVVKPDFDSVVNHRPWNQFSIHAVPKGESDFRNPLYLSSCHYIITTWVTLISLITMKPFVALLVLYALVIGGLALPNKKTDGMAAAHPAAAVATMKPAMATMKPAMATMKPAMATMKAAPATMPAAMPSPAMVVTTHNNATTGTTNPTVVVIDNASSKCLCPGWSSWSAYGSDSSTSDMTTLSSDMTSMDFSSLFDSMMTCSSSTEAAASGGEAAVSGGEAAASGGEAAASGGEAAASGGEAAASGGEAAVSGGEAAGSGGEAAESGGEPVESPASMESSSWSCGDMSSPAAKMDWSTFAIPTDASTSADSSSGSSETSSNESSSSNGASSEGSSDASSSSGSSPAEASPPMEKAPTGLGVVKVLTTNNCMRKVVKVKSSIITATVVQAFVGRTTTAIVVAQTVLTLKTGKIQTRVSEVLIQTTVLPAFQTKWAEEPLWTGMESSEFSFGSSSESSAAADSSESSSEASAAADSSESSSEASAAVESSESSSEASSAGEPSASSNTSE</sequence>
<accession>A0A507CR31</accession>